<dbReference type="PANTHER" id="PTHR10605">
    <property type="entry name" value="HEPARAN SULFATE SULFOTRANSFERASE"/>
    <property type="match status" value="1"/>
</dbReference>
<gene>
    <name evidence="4" type="ORF">GALL_253260</name>
</gene>
<organism evidence="4">
    <name type="scientific">mine drainage metagenome</name>
    <dbReference type="NCBI Taxonomy" id="410659"/>
    <lineage>
        <taxon>unclassified sequences</taxon>
        <taxon>metagenomes</taxon>
        <taxon>ecological metagenomes</taxon>
    </lineage>
</organism>
<dbReference type="Pfam" id="PF00685">
    <property type="entry name" value="Sulfotransfer_1"/>
    <property type="match status" value="1"/>
</dbReference>
<dbReference type="GO" id="GO:0008146">
    <property type="term" value="F:sulfotransferase activity"/>
    <property type="evidence" value="ECO:0007669"/>
    <property type="project" value="InterPro"/>
</dbReference>
<name>A0A1J5RTB8_9ZZZZ</name>
<evidence type="ECO:0000256" key="1">
    <source>
        <dbReference type="ARBA" id="ARBA00022679"/>
    </source>
</evidence>
<dbReference type="AlphaFoldDB" id="A0A1J5RTB8"/>
<dbReference type="InterPro" id="IPR037359">
    <property type="entry name" value="NST/OST"/>
</dbReference>
<proteinExistence type="predicted"/>
<dbReference type="EMBL" id="MLJW01000224">
    <property type="protein sequence ID" value="OIQ92723.1"/>
    <property type="molecule type" value="Genomic_DNA"/>
</dbReference>
<evidence type="ECO:0000256" key="2">
    <source>
        <dbReference type="ARBA" id="ARBA00023180"/>
    </source>
</evidence>
<dbReference type="PANTHER" id="PTHR10605:SF56">
    <property type="entry name" value="BIFUNCTIONAL HEPARAN SULFATE N-DEACETYLASE_N-SULFOTRANSFERASE"/>
    <property type="match status" value="1"/>
</dbReference>
<sequence>MAIDTETLAFVNKDLPTPQRLHAFNKDAKIILCVRDPGDWALSLYRQISTFDGAVPSFEEFLSGKYTLIEDSRGLPFNMCSGDIAKRVEEYKTLFAESILILKFSDVTKYPLEALRKIENHLGLDCYYNDENIFTDKINSSDRSHSKILNKILRNEFMIKIIKFLVPRKGVLYIRLAFDRISAGFSEVKNNHEGDCLHSLRDIASKYYKYDIERLSDYM</sequence>
<keyword evidence="1 4" id="KW-0808">Transferase</keyword>
<accession>A0A1J5RTB8</accession>
<evidence type="ECO:0000313" key="4">
    <source>
        <dbReference type="EMBL" id="OIQ92723.1"/>
    </source>
</evidence>
<evidence type="ECO:0000259" key="3">
    <source>
        <dbReference type="Pfam" id="PF00685"/>
    </source>
</evidence>
<reference evidence="4" key="1">
    <citation type="submission" date="2016-10" db="EMBL/GenBank/DDBJ databases">
        <title>Sequence of Gallionella enrichment culture.</title>
        <authorList>
            <person name="Poehlein A."/>
            <person name="Muehling M."/>
            <person name="Daniel R."/>
        </authorList>
    </citation>
    <scope>NUCLEOTIDE SEQUENCE</scope>
</reference>
<dbReference type="Gene3D" id="3.40.50.300">
    <property type="entry name" value="P-loop containing nucleotide triphosphate hydrolases"/>
    <property type="match status" value="1"/>
</dbReference>
<protein>
    <submittedName>
        <fullName evidence="4">Sulfotransferase domain protein</fullName>
    </submittedName>
</protein>
<keyword evidence="2" id="KW-0325">Glycoprotein</keyword>
<dbReference type="InterPro" id="IPR027417">
    <property type="entry name" value="P-loop_NTPase"/>
</dbReference>
<feature type="domain" description="Sulfotransferase" evidence="3">
    <location>
        <begin position="23"/>
        <end position="127"/>
    </location>
</feature>
<dbReference type="InterPro" id="IPR000863">
    <property type="entry name" value="Sulfotransferase_dom"/>
</dbReference>
<dbReference type="SUPFAM" id="SSF52540">
    <property type="entry name" value="P-loop containing nucleoside triphosphate hydrolases"/>
    <property type="match status" value="1"/>
</dbReference>
<comment type="caution">
    <text evidence="4">The sequence shown here is derived from an EMBL/GenBank/DDBJ whole genome shotgun (WGS) entry which is preliminary data.</text>
</comment>